<dbReference type="InterPro" id="IPR027405">
    <property type="entry name" value="YidB-like"/>
</dbReference>
<proteinExistence type="predicted"/>
<gene>
    <name evidence="1" type="ORF">EHYA_09604</name>
</gene>
<keyword evidence="2" id="KW-1185">Reference proteome</keyword>
<organism evidence="1 2">
    <name type="scientific">Embleya hyalina</name>
    <dbReference type="NCBI Taxonomy" id="516124"/>
    <lineage>
        <taxon>Bacteria</taxon>
        <taxon>Bacillati</taxon>
        <taxon>Actinomycetota</taxon>
        <taxon>Actinomycetes</taxon>
        <taxon>Kitasatosporales</taxon>
        <taxon>Streptomycetaceae</taxon>
        <taxon>Embleya</taxon>
    </lineage>
</organism>
<dbReference type="AlphaFoldDB" id="A0A401Z4Q8"/>
<evidence type="ECO:0000313" key="1">
    <source>
        <dbReference type="EMBL" id="GCE01830.1"/>
    </source>
</evidence>
<evidence type="ECO:0000313" key="2">
    <source>
        <dbReference type="Proteomes" id="UP000286931"/>
    </source>
</evidence>
<dbReference type="SUPFAM" id="SSF140804">
    <property type="entry name" value="YidB-like"/>
    <property type="match status" value="1"/>
</dbReference>
<dbReference type="RefSeq" id="WP_126643414.1">
    <property type="nucleotide sequence ID" value="NZ_BIFH01000053.1"/>
</dbReference>
<dbReference type="InterPro" id="IPR045372">
    <property type="entry name" value="YidB"/>
</dbReference>
<protein>
    <submittedName>
        <fullName evidence="1">Uncharacterized protein</fullName>
    </submittedName>
</protein>
<sequence>MSESVADENGANVEPTTLTISAESLADAGLESQVRSWIGDGPNEPITADQVVAIIGEDQLAQTAATLGKTPGDLAAELAAELPELVDATAPDDESAPAAGRIPGFRVRIAPSNRLTLDNEVSIDGSATFEISYL</sequence>
<dbReference type="OrthoDB" id="4235777at2"/>
<dbReference type="EMBL" id="BIFH01000053">
    <property type="protein sequence ID" value="GCE01830.1"/>
    <property type="molecule type" value="Genomic_DNA"/>
</dbReference>
<accession>A0A401Z4Q8</accession>
<comment type="caution">
    <text evidence="1">The sequence shown here is derived from an EMBL/GenBank/DDBJ whole genome shotgun (WGS) entry which is preliminary data.</text>
</comment>
<dbReference type="Proteomes" id="UP000286931">
    <property type="component" value="Unassembled WGS sequence"/>
</dbReference>
<dbReference type="Gene3D" id="1.10.10.690">
    <property type="entry name" value="YidB-like"/>
    <property type="match status" value="1"/>
</dbReference>
<name>A0A401Z4Q8_9ACTN</name>
<reference evidence="1 2" key="1">
    <citation type="submission" date="2018-12" db="EMBL/GenBank/DDBJ databases">
        <title>Draft genome sequence of Embleya hyalina NBRC 13850T.</title>
        <authorList>
            <person name="Komaki H."/>
            <person name="Hosoyama A."/>
            <person name="Kimura A."/>
            <person name="Ichikawa N."/>
            <person name="Tamura T."/>
        </authorList>
    </citation>
    <scope>NUCLEOTIDE SEQUENCE [LARGE SCALE GENOMIC DNA]</scope>
    <source>
        <strain evidence="1 2">NBRC 13850</strain>
    </source>
</reference>
<dbReference type="Pfam" id="PF20159">
    <property type="entry name" value="YidB"/>
    <property type="match status" value="1"/>
</dbReference>